<dbReference type="GO" id="GO:0005987">
    <property type="term" value="P:sucrose catabolic process"/>
    <property type="evidence" value="ECO:0007669"/>
    <property type="project" value="TreeGrafter"/>
</dbReference>
<keyword evidence="8" id="KW-1185">Reference proteome</keyword>
<dbReference type="InterPro" id="IPR024746">
    <property type="entry name" value="Glyco_hydro_100"/>
</dbReference>
<keyword evidence="5" id="KW-0119">Carbohydrate metabolism</keyword>
<evidence type="ECO:0000256" key="6">
    <source>
        <dbReference type="ARBA" id="ARBA00023295"/>
    </source>
</evidence>
<accession>A0A1Y2K4N0</accession>
<organism evidence="7 8">
    <name type="scientific">Magnetofaba australis IT-1</name>
    <dbReference type="NCBI Taxonomy" id="1434232"/>
    <lineage>
        <taxon>Bacteria</taxon>
        <taxon>Pseudomonadati</taxon>
        <taxon>Pseudomonadota</taxon>
        <taxon>Magnetococcia</taxon>
        <taxon>Magnetococcales</taxon>
        <taxon>Magnetococcaceae</taxon>
        <taxon>Magnetofaba</taxon>
    </lineage>
</organism>
<evidence type="ECO:0000256" key="4">
    <source>
        <dbReference type="ARBA" id="ARBA00022801"/>
    </source>
</evidence>
<dbReference type="InterPro" id="IPR008928">
    <property type="entry name" value="6-hairpin_glycosidase_sf"/>
</dbReference>
<evidence type="ECO:0000256" key="1">
    <source>
        <dbReference type="ARBA" id="ARBA00000094"/>
    </source>
</evidence>
<dbReference type="EC" id="3.2.1.26" evidence="3"/>
<evidence type="ECO:0000313" key="7">
    <source>
        <dbReference type="EMBL" id="OSM04348.1"/>
    </source>
</evidence>
<dbReference type="Pfam" id="PF12899">
    <property type="entry name" value="Glyco_hydro_100"/>
    <property type="match status" value="1"/>
</dbReference>
<proteinExistence type="inferred from homology"/>
<dbReference type="SUPFAM" id="SSF48208">
    <property type="entry name" value="Six-hairpin glycosidases"/>
    <property type="match status" value="1"/>
</dbReference>
<comment type="similarity">
    <text evidence="2">Belongs to the glycosyl hydrolase 100 family.</text>
</comment>
<evidence type="ECO:0000256" key="2">
    <source>
        <dbReference type="ARBA" id="ARBA00007671"/>
    </source>
</evidence>
<reference evidence="7 8" key="1">
    <citation type="journal article" date="2016" name="BMC Genomics">
        <title>Combined genomic and structural analyses of a cultured magnetotactic bacterium reveals its niche adaptation to a dynamic environment.</title>
        <authorList>
            <person name="Araujo A.C."/>
            <person name="Morillo V."/>
            <person name="Cypriano J."/>
            <person name="Teixeira L.C."/>
            <person name="Leao P."/>
            <person name="Lyra S."/>
            <person name="Almeida L.G."/>
            <person name="Bazylinski D.A."/>
            <person name="Vasconcellos A.T."/>
            <person name="Abreu F."/>
            <person name="Lins U."/>
        </authorList>
    </citation>
    <scope>NUCLEOTIDE SEQUENCE [LARGE SCALE GENOMIC DNA]</scope>
    <source>
        <strain evidence="7 8">IT-1</strain>
    </source>
</reference>
<dbReference type="GO" id="GO:0004575">
    <property type="term" value="F:sucrose alpha-glucosidase activity"/>
    <property type="evidence" value="ECO:0007669"/>
    <property type="project" value="TreeGrafter"/>
</dbReference>
<dbReference type="GO" id="GO:0033926">
    <property type="term" value="F:endo-alpha-N-acetylgalactosaminidase activity"/>
    <property type="evidence" value="ECO:0007669"/>
    <property type="project" value="InterPro"/>
</dbReference>
<keyword evidence="6" id="KW-0326">Glycosidase</keyword>
<dbReference type="InterPro" id="IPR012341">
    <property type="entry name" value="6hp_glycosidase-like_sf"/>
</dbReference>
<dbReference type="OrthoDB" id="9763537at2"/>
<keyword evidence="4" id="KW-0378">Hydrolase</keyword>
<evidence type="ECO:0000313" key="8">
    <source>
        <dbReference type="Proteomes" id="UP000194003"/>
    </source>
</evidence>
<name>A0A1Y2K4N0_9PROT</name>
<dbReference type="EMBL" id="LVJN01000019">
    <property type="protein sequence ID" value="OSM04348.1"/>
    <property type="molecule type" value="Genomic_DNA"/>
</dbReference>
<dbReference type="STRING" id="1434232.MAIT1_04241"/>
<dbReference type="AlphaFoldDB" id="A0A1Y2K4N0"/>
<gene>
    <name evidence="7" type="ORF">MAIT1_04241</name>
</gene>
<dbReference type="Gene3D" id="1.50.10.10">
    <property type="match status" value="1"/>
</dbReference>
<dbReference type="PANTHER" id="PTHR31916:SF28">
    <property type="entry name" value="NEUTRAL_ALKALINE INVERTASE 3, CHLOROPLASTIC"/>
    <property type="match status" value="1"/>
</dbReference>
<dbReference type="PANTHER" id="PTHR31916">
    <property type="match status" value="1"/>
</dbReference>
<dbReference type="Proteomes" id="UP000194003">
    <property type="component" value="Unassembled WGS sequence"/>
</dbReference>
<protein>
    <recommendedName>
        <fullName evidence="3">beta-fructofuranosidase</fullName>
        <ecNumber evidence="3">3.2.1.26</ecNumber>
    </recommendedName>
</protein>
<comment type="catalytic activity">
    <reaction evidence="1">
        <text>Hydrolysis of terminal non-reducing beta-D-fructofuranoside residues in beta-D-fructofuranosides.</text>
        <dbReference type="EC" id="3.2.1.26"/>
    </reaction>
</comment>
<evidence type="ECO:0000256" key="3">
    <source>
        <dbReference type="ARBA" id="ARBA00012758"/>
    </source>
</evidence>
<evidence type="ECO:0000256" key="5">
    <source>
        <dbReference type="ARBA" id="ARBA00023277"/>
    </source>
</evidence>
<sequence>MDAPANAAISQNPFLAHKPSDAQIEEVVEQAYALIEDSLIYYQGKAVGCTAAVTDHVAAANYTECFIRDFFPVALILLMDGKSEVVRNFLHTVARLSAREKQFKGHEITPGVMPASFSVRIDEAGAESLSPDYGDRAIGRVAPVDSMMWWAILLDLYVQYTHDHGFTQRPSIQGALQHILHLSLNTTFEVAPTLLAPDGSFMIDRRMGVDGHPLEIQTLFYGMLCSAEKYLARTSHTAEVLLVAHQRRSALLTYLRIFFWLDVRRLNEIHRYPTEELGSGSVNMLNIYPASIPDWVEDWLPDYCGYFVGNLGPGRMDFRYFAQGNLLAILFGVSTQDQTRDILNLYEKRWSDLVGVSPAKIVYPAVDGLAWELITGSDPKNVAWSYHNGGNWPVLLWPLVAAALEGGREDLAWSAFSLACRRLQRDGWPEYYDGKTGRLIGRRSNFNQVWSAAAAILSHKMLVEERRIPFCLNV</sequence>
<comment type="caution">
    <text evidence="7">The sequence shown here is derived from an EMBL/GenBank/DDBJ whole genome shotgun (WGS) entry which is preliminary data.</text>
</comment>